<evidence type="ECO:0000313" key="1">
    <source>
        <dbReference type="EMBL" id="MFD1946730.1"/>
    </source>
</evidence>
<dbReference type="RefSeq" id="WP_343917154.1">
    <property type="nucleotide sequence ID" value="NZ_BAAAJT010000002.1"/>
</dbReference>
<dbReference type="Proteomes" id="UP001597351">
    <property type="component" value="Unassembled WGS sequence"/>
</dbReference>
<dbReference type="Pfam" id="PF10604">
    <property type="entry name" value="Polyketide_cyc2"/>
    <property type="match status" value="1"/>
</dbReference>
<dbReference type="SUPFAM" id="SSF55961">
    <property type="entry name" value="Bet v1-like"/>
    <property type="match status" value="1"/>
</dbReference>
<comment type="caution">
    <text evidence="1">The sequence shown here is derived from an EMBL/GenBank/DDBJ whole genome shotgun (WGS) entry which is preliminary data.</text>
</comment>
<name>A0ABW4TJV9_9ACTN</name>
<organism evidence="1 2">
    <name type="scientific">Nocardioides aestuarii</name>
    <dbReference type="NCBI Taxonomy" id="252231"/>
    <lineage>
        <taxon>Bacteria</taxon>
        <taxon>Bacillati</taxon>
        <taxon>Actinomycetota</taxon>
        <taxon>Actinomycetes</taxon>
        <taxon>Propionibacteriales</taxon>
        <taxon>Nocardioidaceae</taxon>
        <taxon>Nocardioides</taxon>
    </lineage>
</organism>
<accession>A0ABW4TJV9</accession>
<evidence type="ECO:0000313" key="2">
    <source>
        <dbReference type="Proteomes" id="UP001597351"/>
    </source>
</evidence>
<sequence length="149" mass="17209">MLHWRMRFTLTTRATPDQVREALTDFSERRLETWSQTLDPTTYDARVVGDTWAVAKESTPRSPYWVVCRYDWSDPDVVRWTMTETSWGGGGSGSVWIEPAGEGSRLDVEWTYTGKTSFRDRLLLPLIQAWPMNRVIAGMWTKALDRFAG</sequence>
<dbReference type="InterPro" id="IPR023393">
    <property type="entry name" value="START-like_dom_sf"/>
</dbReference>
<reference evidence="2" key="1">
    <citation type="journal article" date="2019" name="Int. J. Syst. Evol. Microbiol.">
        <title>The Global Catalogue of Microorganisms (GCM) 10K type strain sequencing project: providing services to taxonomists for standard genome sequencing and annotation.</title>
        <authorList>
            <consortium name="The Broad Institute Genomics Platform"/>
            <consortium name="The Broad Institute Genome Sequencing Center for Infectious Disease"/>
            <person name="Wu L."/>
            <person name="Ma J."/>
        </authorList>
    </citation>
    <scope>NUCLEOTIDE SEQUENCE [LARGE SCALE GENOMIC DNA]</scope>
    <source>
        <strain evidence="2">CGMCC 1.12477</strain>
    </source>
</reference>
<keyword evidence="2" id="KW-1185">Reference proteome</keyword>
<dbReference type="EMBL" id="JBHUGD010000003">
    <property type="protein sequence ID" value="MFD1946730.1"/>
    <property type="molecule type" value="Genomic_DNA"/>
</dbReference>
<proteinExistence type="predicted"/>
<dbReference type="Gene3D" id="3.30.530.20">
    <property type="match status" value="1"/>
</dbReference>
<protein>
    <submittedName>
        <fullName evidence="1">SRPBCC family protein</fullName>
    </submittedName>
</protein>
<gene>
    <name evidence="1" type="ORF">ACFSDE_08000</name>
</gene>
<dbReference type="InterPro" id="IPR019587">
    <property type="entry name" value="Polyketide_cyclase/dehydratase"/>
</dbReference>